<evidence type="ECO:0000256" key="3">
    <source>
        <dbReference type="HAMAP-Rule" id="MF_00789"/>
    </source>
</evidence>
<reference evidence="4 5" key="1">
    <citation type="submission" date="2018-06" db="EMBL/GenBank/DDBJ databases">
        <authorList>
            <consortium name="Pathogen Informatics"/>
            <person name="Doyle S."/>
        </authorList>
    </citation>
    <scope>NUCLEOTIDE SEQUENCE [LARGE SCALE GENOMIC DNA]</scope>
    <source>
        <strain evidence="4 5">NCTC12872</strain>
    </source>
</reference>
<evidence type="ECO:0000256" key="2">
    <source>
        <dbReference type="ARBA" id="ARBA00022729"/>
    </source>
</evidence>
<dbReference type="OrthoDB" id="6428208at2"/>
<dbReference type="AlphaFoldDB" id="A0A379C875"/>
<feature type="chain" id="PRO_5017093925" description="UPF0319 protein NCTC12872_00321" evidence="3">
    <location>
        <begin position="22"/>
        <end position="212"/>
    </location>
</feature>
<dbReference type="RefSeq" id="WP_115314881.1">
    <property type="nucleotide sequence ID" value="NZ_LWIF01000001.1"/>
</dbReference>
<keyword evidence="2 3" id="KW-0732">Signal</keyword>
<dbReference type="PANTHER" id="PTHR38108:SF1">
    <property type="entry name" value="UPF0319 PROTEIN YCCT"/>
    <property type="match status" value="1"/>
</dbReference>
<sequence length="212" mass="23270" precursor="true">MKLGKIALITATLVASTASFAGNLSASSAISFLAFDGHKTTKKTVMQINDTNTHQVVVEVGGIVKSGSSSSYFGTDPIILTFKGSLDDINISSPYISNTNQAEKYKKSPTFEITTSSGQKIDYKWDYLRGEGFMPNTRIQENLAEYNAGNGVAAVSAFAFNQSNPMMVKNIKTKKGKVVVNGENIAEQQLQYWFQQADKATQQRFLKWAKKQ</sequence>
<evidence type="ECO:0000313" key="5">
    <source>
        <dbReference type="Proteomes" id="UP000255417"/>
    </source>
</evidence>
<evidence type="ECO:0000256" key="1">
    <source>
        <dbReference type="ARBA" id="ARBA00008490"/>
    </source>
</evidence>
<dbReference type="PANTHER" id="PTHR38108">
    <property type="entry name" value="UPF0319 PROTEIN YCCT"/>
    <property type="match status" value="1"/>
</dbReference>
<name>A0A379C875_9PAST</name>
<dbReference type="NCBIfam" id="NF002516">
    <property type="entry name" value="PRK01904.1"/>
    <property type="match status" value="1"/>
</dbReference>
<dbReference type="HAMAP" id="MF_00789">
    <property type="entry name" value="UPF0319"/>
    <property type="match status" value="1"/>
</dbReference>
<evidence type="ECO:0000313" key="4">
    <source>
        <dbReference type="EMBL" id="SUB58359.1"/>
    </source>
</evidence>
<gene>
    <name evidence="4" type="ORF">NCTC12872_00321</name>
</gene>
<keyword evidence="5" id="KW-1185">Reference proteome</keyword>
<dbReference type="EMBL" id="UGTA01000001">
    <property type="protein sequence ID" value="SUB58359.1"/>
    <property type="molecule type" value="Genomic_DNA"/>
</dbReference>
<protein>
    <recommendedName>
        <fullName evidence="3">UPF0319 protein NCTC12872_00321</fullName>
    </recommendedName>
</protein>
<feature type="signal peptide" evidence="3">
    <location>
        <begin position="1"/>
        <end position="21"/>
    </location>
</feature>
<comment type="similarity">
    <text evidence="1 3">Belongs to the UPF0319 family.</text>
</comment>
<dbReference type="Pfam" id="PF09829">
    <property type="entry name" value="DUF2057"/>
    <property type="match status" value="1"/>
</dbReference>
<accession>A0A379C875</accession>
<proteinExistence type="inferred from homology"/>
<organism evidence="4 5">
    <name type="scientific">Phocoenobacter uteri</name>
    <dbReference type="NCBI Taxonomy" id="146806"/>
    <lineage>
        <taxon>Bacteria</taxon>
        <taxon>Pseudomonadati</taxon>
        <taxon>Pseudomonadota</taxon>
        <taxon>Gammaproteobacteria</taxon>
        <taxon>Pasteurellales</taxon>
        <taxon>Pasteurellaceae</taxon>
        <taxon>Phocoenobacter</taxon>
    </lineage>
</organism>
<dbReference type="InterPro" id="IPR018635">
    <property type="entry name" value="UPF0319"/>
</dbReference>
<dbReference type="Proteomes" id="UP000255417">
    <property type="component" value="Unassembled WGS sequence"/>
</dbReference>